<organism evidence="6 7">
    <name type="scientific">Alistipes onderdonkii</name>
    <dbReference type="NCBI Taxonomy" id="328813"/>
    <lineage>
        <taxon>Bacteria</taxon>
        <taxon>Pseudomonadati</taxon>
        <taxon>Bacteroidota</taxon>
        <taxon>Bacteroidia</taxon>
        <taxon>Bacteroidales</taxon>
        <taxon>Rikenellaceae</taxon>
        <taxon>Alistipes</taxon>
    </lineage>
</organism>
<evidence type="ECO:0000256" key="1">
    <source>
        <dbReference type="ARBA" id="ARBA00004141"/>
    </source>
</evidence>
<evidence type="ECO:0000256" key="2">
    <source>
        <dbReference type="ARBA" id="ARBA00022692"/>
    </source>
</evidence>
<dbReference type="AlphaFoldDB" id="A0A1Y3QZD3"/>
<dbReference type="OrthoDB" id="9813193at2"/>
<dbReference type="InterPro" id="IPR032808">
    <property type="entry name" value="DoxX"/>
</dbReference>
<keyword evidence="4 5" id="KW-0472">Membrane</keyword>
<name>A0A1Y3QZD3_9BACT</name>
<comment type="caution">
    <text evidence="6">The sequence shown here is derived from an EMBL/GenBank/DDBJ whole genome shotgun (WGS) entry which is preliminary data.</text>
</comment>
<sequence>MEKRIGERIAQCRHMDWAVLYMRLFAGGMMFFHNIGKIQDYNEIVNSYPSFAFAGSPAVFVIVSLVEVVLATLIIMGLWVRASAIVMAAGILGVLLWGAPGFGTLAFTWLGVYVFLAMSGGGLYAFDTALFPAKRKN</sequence>
<comment type="subcellular location">
    <subcellularLocation>
        <location evidence="1">Membrane</location>
        <topology evidence="1">Multi-pass membrane protein</topology>
    </subcellularLocation>
</comment>
<evidence type="ECO:0000256" key="3">
    <source>
        <dbReference type="ARBA" id="ARBA00022989"/>
    </source>
</evidence>
<evidence type="ECO:0000313" key="6">
    <source>
        <dbReference type="EMBL" id="OUN01920.1"/>
    </source>
</evidence>
<dbReference type="RefSeq" id="WP_032135665.1">
    <property type="nucleotide sequence ID" value="NZ_AP031440.1"/>
</dbReference>
<keyword evidence="2 5" id="KW-0812">Transmembrane</keyword>
<dbReference type="Pfam" id="PF07681">
    <property type="entry name" value="DoxX"/>
    <property type="match status" value="1"/>
</dbReference>
<dbReference type="GO" id="GO:0016020">
    <property type="term" value="C:membrane"/>
    <property type="evidence" value="ECO:0007669"/>
    <property type="project" value="UniProtKB-SubCell"/>
</dbReference>
<gene>
    <name evidence="6" type="ORF">B5G41_13815</name>
</gene>
<keyword evidence="3 5" id="KW-1133">Transmembrane helix</keyword>
<feature type="transmembrane region" description="Helical" evidence="5">
    <location>
        <begin position="78"/>
        <end position="99"/>
    </location>
</feature>
<proteinExistence type="predicted"/>
<evidence type="ECO:0000256" key="5">
    <source>
        <dbReference type="SAM" id="Phobius"/>
    </source>
</evidence>
<evidence type="ECO:0000256" key="4">
    <source>
        <dbReference type="ARBA" id="ARBA00023136"/>
    </source>
</evidence>
<accession>A0A1Y3QZD3</accession>
<protein>
    <submittedName>
        <fullName evidence="6">DoxX family protein</fullName>
    </submittedName>
</protein>
<dbReference type="GeneID" id="59809764"/>
<feature type="transmembrane region" description="Helical" evidence="5">
    <location>
        <begin position="48"/>
        <end position="71"/>
    </location>
</feature>
<dbReference type="EMBL" id="NFHB01000011">
    <property type="protein sequence ID" value="OUN01920.1"/>
    <property type="molecule type" value="Genomic_DNA"/>
</dbReference>
<reference evidence="7" key="1">
    <citation type="submission" date="2017-04" db="EMBL/GenBank/DDBJ databases">
        <title>Function of individual gut microbiota members based on whole genome sequencing of pure cultures obtained from chicken caecum.</title>
        <authorList>
            <person name="Medvecky M."/>
            <person name="Cejkova D."/>
            <person name="Polansky O."/>
            <person name="Karasova D."/>
            <person name="Kubasova T."/>
            <person name="Cizek A."/>
            <person name="Rychlik I."/>
        </authorList>
    </citation>
    <scope>NUCLEOTIDE SEQUENCE [LARGE SCALE GENOMIC DNA]</scope>
    <source>
        <strain evidence="7">An90</strain>
    </source>
</reference>
<evidence type="ECO:0000313" key="7">
    <source>
        <dbReference type="Proteomes" id="UP000195772"/>
    </source>
</evidence>
<feature type="transmembrane region" description="Helical" evidence="5">
    <location>
        <begin position="105"/>
        <end position="126"/>
    </location>
</feature>
<dbReference type="Proteomes" id="UP000195772">
    <property type="component" value="Unassembled WGS sequence"/>
</dbReference>
<feature type="transmembrane region" description="Helical" evidence="5">
    <location>
        <begin position="20"/>
        <end position="36"/>
    </location>
</feature>